<protein>
    <submittedName>
        <fullName evidence="5">Class I SAM-dependent methyltransferase</fullName>
        <ecNumber evidence="5">2.1.-.-</ecNumber>
    </submittedName>
</protein>
<sequence>MAVEDSHGTPVDTARAAKDAMLRRFYNRAQITGQIKLPAVPSMVDEYVSMCSSVFAGLGKPFSDTELAHLKDALTGELAAAYAASPRSHIIISYNAPIGPSLNYNIRAEWTTISEAYERWLATRTPPLFGTEPDARVLQLATEAADPATHHVLEIGAGTGRNALALARRGHPVDAVEMTPKFAEMLRAEADRDSLDVRVIVRDVFAESDDLRDDYQLIVLSEVLTDFRSTQQVRSLFELAARSLTPGGRLVFNAFLACDGYHPDDAAREFCQQVYSSLFTRDDMATAAAGLPLELRSDESVYEYEKAHLPDGAWPPTSWYIEWVSGIDVFRTSREESPIELRWLVFERTR</sequence>
<dbReference type="PANTHER" id="PTHR43464:SF19">
    <property type="entry name" value="UBIQUINONE BIOSYNTHESIS O-METHYLTRANSFERASE, MITOCHONDRIAL"/>
    <property type="match status" value="1"/>
</dbReference>
<evidence type="ECO:0000256" key="3">
    <source>
        <dbReference type="ARBA" id="ARBA00022691"/>
    </source>
</evidence>
<keyword evidence="3" id="KW-0949">S-adenosyl-L-methionine</keyword>
<evidence type="ECO:0000313" key="5">
    <source>
        <dbReference type="EMBL" id="MEB3020667.1"/>
    </source>
</evidence>
<comment type="caution">
    <text evidence="5">The sequence shown here is derived from an EMBL/GenBank/DDBJ whole genome shotgun (WGS) entry which is preliminary data.</text>
</comment>
<evidence type="ECO:0000256" key="2">
    <source>
        <dbReference type="ARBA" id="ARBA00022679"/>
    </source>
</evidence>
<keyword evidence="1 5" id="KW-0489">Methyltransferase</keyword>
<dbReference type="Gene3D" id="3.40.50.150">
    <property type="entry name" value="Vaccinia Virus protein VP39"/>
    <property type="match status" value="1"/>
</dbReference>
<dbReference type="InterPro" id="IPR041698">
    <property type="entry name" value="Methyltransf_25"/>
</dbReference>
<dbReference type="Proteomes" id="UP001299596">
    <property type="component" value="Unassembled WGS sequence"/>
</dbReference>
<proteinExistence type="predicted"/>
<dbReference type="RefSeq" id="WP_225406952.1">
    <property type="nucleotide sequence ID" value="NZ_JAYJJR010000003.1"/>
</dbReference>
<keyword evidence="6" id="KW-1185">Reference proteome</keyword>
<dbReference type="GO" id="GO:0032259">
    <property type="term" value="P:methylation"/>
    <property type="evidence" value="ECO:0007669"/>
    <property type="project" value="UniProtKB-KW"/>
</dbReference>
<gene>
    <name evidence="5" type="ORF">K6T79_06375</name>
</gene>
<evidence type="ECO:0000256" key="1">
    <source>
        <dbReference type="ARBA" id="ARBA00022603"/>
    </source>
</evidence>
<name>A0ABU5XFT0_9MYCO</name>
<keyword evidence="2 5" id="KW-0808">Transferase</keyword>
<dbReference type="EC" id="2.1.-.-" evidence="5"/>
<dbReference type="GO" id="GO:0008168">
    <property type="term" value="F:methyltransferase activity"/>
    <property type="evidence" value="ECO:0007669"/>
    <property type="project" value="UniProtKB-KW"/>
</dbReference>
<evidence type="ECO:0000259" key="4">
    <source>
        <dbReference type="Pfam" id="PF13649"/>
    </source>
</evidence>
<feature type="domain" description="Methyltransferase" evidence="4">
    <location>
        <begin position="152"/>
        <end position="248"/>
    </location>
</feature>
<dbReference type="EMBL" id="JAYJJR010000003">
    <property type="protein sequence ID" value="MEB3020667.1"/>
    <property type="molecule type" value="Genomic_DNA"/>
</dbReference>
<dbReference type="CDD" id="cd02440">
    <property type="entry name" value="AdoMet_MTases"/>
    <property type="match status" value="1"/>
</dbReference>
<reference evidence="5 6" key="1">
    <citation type="submission" date="2023-12" db="EMBL/GenBank/DDBJ databases">
        <title>Description of new species of Mycobacterium terrae complex isolated from sewage at the Sao Paulo Zoological Park Foundation in Brazil.</title>
        <authorList>
            <person name="Romagnoli C.L."/>
            <person name="Conceicao E.C."/>
            <person name="Machado E."/>
            <person name="Barreto L.B.P.F."/>
            <person name="Sharma A."/>
            <person name="Silva N.M."/>
            <person name="Marques L.E."/>
            <person name="Juliana M.A."/>
            <person name="Lourenco M.C.S."/>
            <person name="Digiampietri L.A."/>
            <person name="Suffys P.N."/>
            <person name="Viana-Niero C."/>
        </authorList>
    </citation>
    <scope>NUCLEOTIDE SEQUENCE [LARGE SCALE GENOMIC DNA]</scope>
    <source>
        <strain evidence="5 6">MYC098</strain>
    </source>
</reference>
<accession>A0ABU5XFT0</accession>
<dbReference type="InterPro" id="IPR029063">
    <property type="entry name" value="SAM-dependent_MTases_sf"/>
</dbReference>
<organism evidence="5 6">
    <name type="scientific">[Mycobacterium] crassicus</name>
    <dbReference type="NCBI Taxonomy" id="2872309"/>
    <lineage>
        <taxon>Bacteria</taxon>
        <taxon>Bacillati</taxon>
        <taxon>Actinomycetota</taxon>
        <taxon>Actinomycetes</taxon>
        <taxon>Mycobacteriales</taxon>
        <taxon>Mycobacteriaceae</taxon>
        <taxon>Mycolicibacter</taxon>
    </lineage>
</organism>
<dbReference type="PANTHER" id="PTHR43464">
    <property type="entry name" value="METHYLTRANSFERASE"/>
    <property type="match status" value="1"/>
</dbReference>
<evidence type="ECO:0000313" key="6">
    <source>
        <dbReference type="Proteomes" id="UP001299596"/>
    </source>
</evidence>
<dbReference type="Pfam" id="PF13649">
    <property type="entry name" value="Methyltransf_25"/>
    <property type="match status" value="1"/>
</dbReference>
<dbReference type="SUPFAM" id="SSF53335">
    <property type="entry name" value="S-adenosyl-L-methionine-dependent methyltransferases"/>
    <property type="match status" value="1"/>
</dbReference>